<gene>
    <name evidence="1" type="ordered locus">Mfla_0875</name>
    <name evidence="2" type="ordered locus">Mfla_1019</name>
</gene>
<sequence length="81" mass="9039">MMMKTANNCRRVVLAGAEGCRVLYCEECNVMEIEVGALSLRLEDHAFNSFAEMIQEAATRLAIYTANKSHSQFATSIKNVH</sequence>
<dbReference type="AlphaFoldDB" id="Q1H2K0"/>
<dbReference type="eggNOG" id="ENOG5032PYD">
    <property type="taxonomic scope" value="Bacteria"/>
</dbReference>
<evidence type="ECO:0000313" key="3">
    <source>
        <dbReference type="Proteomes" id="UP000002440"/>
    </source>
</evidence>
<accession>Q1H2K0</accession>
<evidence type="ECO:0000313" key="2">
    <source>
        <dbReference type="EMBL" id="ABE49287.1"/>
    </source>
</evidence>
<dbReference type="EMBL" id="CP000284">
    <property type="protein sequence ID" value="ABE49143.1"/>
    <property type="molecule type" value="Genomic_DNA"/>
</dbReference>
<protein>
    <submittedName>
        <fullName evidence="2">Uncharacterized protein</fullName>
    </submittedName>
</protein>
<dbReference type="EMBL" id="CP000284">
    <property type="protein sequence ID" value="ABE49287.1"/>
    <property type="molecule type" value="Genomic_DNA"/>
</dbReference>
<proteinExistence type="predicted"/>
<keyword evidence="3" id="KW-1185">Reference proteome</keyword>
<reference evidence="2 3" key="1">
    <citation type="submission" date="2006-03" db="EMBL/GenBank/DDBJ databases">
        <title>Complete sequence of Methylobacillus flagellatus KT.</title>
        <authorList>
            <consortium name="US DOE Joint Genome Institute"/>
            <person name="Copeland A."/>
            <person name="Lucas S."/>
            <person name="Lapidus A."/>
            <person name="Barry K."/>
            <person name="Detter J.C."/>
            <person name="Glavina del Rio T."/>
            <person name="Hammon N."/>
            <person name="Israni S."/>
            <person name="Dalin E."/>
            <person name="Tice H."/>
            <person name="Pitluck S."/>
            <person name="Brettin T."/>
            <person name="Bruce D."/>
            <person name="Han C."/>
            <person name="Tapia R."/>
            <person name="Saunders E."/>
            <person name="Gilna P."/>
            <person name="Schmutz J."/>
            <person name="Larimer F."/>
            <person name="Land M."/>
            <person name="Kyrpides N."/>
            <person name="Anderson I."/>
            <person name="Richardson P."/>
        </authorList>
    </citation>
    <scope>NUCLEOTIDE SEQUENCE [LARGE SCALE GENOMIC DNA]</scope>
    <source>
        <strain evidence="2">KT</strain>
        <strain evidence="3">KT / ATCC 51484 / DSM 6875</strain>
    </source>
</reference>
<dbReference type="KEGG" id="mfa:Mfla_0875"/>
<organism evidence="2 3">
    <name type="scientific">Methylobacillus flagellatus (strain ATCC 51484 / DSM 6875 / VKM B-1610 / KT)</name>
    <dbReference type="NCBI Taxonomy" id="265072"/>
    <lineage>
        <taxon>Bacteria</taxon>
        <taxon>Pseudomonadati</taxon>
        <taxon>Pseudomonadota</taxon>
        <taxon>Betaproteobacteria</taxon>
        <taxon>Nitrosomonadales</taxon>
        <taxon>Methylophilaceae</taxon>
        <taxon>Methylobacillus</taxon>
    </lineage>
</organism>
<dbReference type="Proteomes" id="UP000002440">
    <property type="component" value="Chromosome"/>
</dbReference>
<name>Q1H2K0_METFK</name>
<dbReference type="STRING" id="265072.Mfla_0875"/>
<dbReference type="KEGG" id="mfa:Mfla_1019"/>
<dbReference type="HOGENOM" id="CLU_195987_0_0_4"/>
<evidence type="ECO:0000313" key="1">
    <source>
        <dbReference type="EMBL" id="ABE49143.1"/>
    </source>
</evidence>